<evidence type="ECO:0000256" key="1">
    <source>
        <dbReference type="SAM" id="MobiDB-lite"/>
    </source>
</evidence>
<organism evidence="2 3">
    <name type="scientific">Viridothelium virens</name>
    <name type="common">Speckled blister lichen</name>
    <name type="synonym">Trypethelium virens</name>
    <dbReference type="NCBI Taxonomy" id="1048519"/>
    <lineage>
        <taxon>Eukaryota</taxon>
        <taxon>Fungi</taxon>
        <taxon>Dikarya</taxon>
        <taxon>Ascomycota</taxon>
        <taxon>Pezizomycotina</taxon>
        <taxon>Dothideomycetes</taxon>
        <taxon>Dothideomycetes incertae sedis</taxon>
        <taxon>Trypetheliales</taxon>
        <taxon>Trypetheliaceae</taxon>
        <taxon>Viridothelium</taxon>
    </lineage>
</organism>
<dbReference type="OrthoDB" id="3895385at2759"/>
<evidence type="ECO:0000313" key="3">
    <source>
        <dbReference type="Proteomes" id="UP000800092"/>
    </source>
</evidence>
<feature type="region of interest" description="Disordered" evidence="1">
    <location>
        <begin position="1"/>
        <end position="53"/>
    </location>
</feature>
<dbReference type="AlphaFoldDB" id="A0A6A6HM66"/>
<feature type="compositionally biased region" description="Basic residues" evidence="1">
    <location>
        <begin position="324"/>
        <end position="336"/>
    </location>
</feature>
<gene>
    <name evidence="2" type="ORF">EV356DRAFT_528828</name>
</gene>
<sequence>MPSFNADPPAPPPTGRQKHGASELAHQVEDLHLGPNAPRGPKKRGANSAQPLTQIPASYEGWVLHKAESLPGEKKSWSRIEKNPMPLSEAQLASKLKSKKWRKPPLDAYRSLPLQSQRDQINRLFASRNEGEIDPHLVWSLAGIDTRIERNCRTRRLETAEIYVILKRNAKFSAVTRTSHNSGDDQGVSGDIVDLRDPIKKPKNKKVPGKKNNIDEGFEPPPPPLDGVPAPEGPLQAIPMQNSPARPGEPIDVVPPSPPVPPLSPPLGEPRGFPSMRTGSPHRFKQASRSPRLVPRDNDFFVDGEVEDDHDDDVVHTFEEPRTGRRNPVKKIRARVSRVPPRPAATHAHPPPIHHHQAPRRPPAPPHAHRRLIDWSDSADDDDGSSFGPSDFGTGTPPSTSPMPSPSFPRHRNVRQHWDSFEPHRIPRHARGHGHFHQTPVPNLRPPHPRDGRRPIMPVANDPWTHHRRPSRRAFQEPHMVQPAHFVRRSFDEEDDFDDFDSAGFRDGWADRLERRRWEQPRFHGRRRFFPL</sequence>
<evidence type="ECO:0000313" key="2">
    <source>
        <dbReference type="EMBL" id="KAF2238939.1"/>
    </source>
</evidence>
<keyword evidence="3" id="KW-1185">Reference proteome</keyword>
<proteinExistence type="predicted"/>
<accession>A0A6A6HM66</accession>
<dbReference type="Proteomes" id="UP000800092">
    <property type="component" value="Unassembled WGS sequence"/>
</dbReference>
<feature type="compositionally biased region" description="Acidic residues" evidence="1">
    <location>
        <begin position="300"/>
        <end position="312"/>
    </location>
</feature>
<feature type="region of interest" description="Disordered" evidence="1">
    <location>
        <begin position="177"/>
        <end position="412"/>
    </location>
</feature>
<protein>
    <submittedName>
        <fullName evidence="2">Uncharacterized protein</fullName>
    </submittedName>
</protein>
<dbReference type="EMBL" id="ML991774">
    <property type="protein sequence ID" value="KAF2238939.1"/>
    <property type="molecule type" value="Genomic_DNA"/>
</dbReference>
<feature type="region of interest" description="Disordered" evidence="1">
    <location>
        <begin position="432"/>
        <end position="454"/>
    </location>
</feature>
<feature type="compositionally biased region" description="Pro residues" evidence="1">
    <location>
        <begin position="253"/>
        <end position="268"/>
    </location>
</feature>
<feature type="compositionally biased region" description="Low complexity" evidence="1">
    <location>
        <begin position="385"/>
        <end position="398"/>
    </location>
</feature>
<feature type="compositionally biased region" description="Basic and acidic residues" evidence="1">
    <location>
        <begin position="313"/>
        <end position="323"/>
    </location>
</feature>
<name>A0A6A6HM66_VIRVR</name>
<reference evidence="2" key="1">
    <citation type="journal article" date="2020" name="Stud. Mycol.">
        <title>101 Dothideomycetes genomes: a test case for predicting lifestyles and emergence of pathogens.</title>
        <authorList>
            <person name="Haridas S."/>
            <person name="Albert R."/>
            <person name="Binder M."/>
            <person name="Bloem J."/>
            <person name="Labutti K."/>
            <person name="Salamov A."/>
            <person name="Andreopoulos B."/>
            <person name="Baker S."/>
            <person name="Barry K."/>
            <person name="Bills G."/>
            <person name="Bluhm B."/>
            <person name="Cannon C."/>
            <person name="Castanera R."/>
            <person name="Culley D."/>
            <person name="Daum C."/>
            <person name="Ezra D."/>
            <person name="Gonzalez J."/>
            <person name="Henrissat B."/>
            <person name="Kuo A."/>
            <person name="Liang C."/>
            <person name="Lipzen A."/>
            <person name="Lutzoni F."/>
            <person name="Magnuson J."/>
            <person name="Mondo S."/>
            <person name="Nolan M."/>
            <person name="Ohm R."/>
            <person name="Pangilinan J."/>
            <person name="Park H.-J."/>
            <person name="Ramirez L."/>
            <person name="Alfaro M."/>
            <person name="Sun H."/>
            <person name="Tritt A."/>
            <person name="Yoshinaga Y."/>
            <person name="Zwiers L.-H."/>
            <person name="Turgeon B."/>
            <person name="Goodwin S."/>
            <person name="Spatafora J."/>
            <person name="Crous P."/>
            <person name="Grigoriev I."/>
        </authorList>
    </citation>
    <scope>NUCLEOTIDE SEQUENCE</scope>
    <source>
        <strain evidence="2">Tuck. ex Michener</strain>
    </source>
</reference>